<dbReference type="InterPro" id="IPR012748">
    <property type="entry name" value="Rieske-like_NirD"/>
</dbReference>
<comment type="caution">
    <text evidence="8">The sequence shown here is derived from an EMBL/GenBank/DDBJ whole genome shotgun (WGS) entry which is preliminary data.</text>
</comment>
<reference evidence="8 9" key="1">
    <citation type="submission" date="2019-07" db="EMBL/GenBank/DDBJ databases">
        <title>Whole genome shotgun sequence of Marinococcus halophilus NBRC 102359.</title>
        <authorList>
            <person name="Hosoyama A."/>
            <person name="Uohara A."/>
            <person name="Ohji S."/>
            <person name="Ichikawa N."/>
        </authorList>
    </citation>
    <scope>NUCLEOTIDE SEQUENCE [LARGE SCALE GENOMIC DNA]</scope>
    <source>
        <strain evidence="8 9">NBRC 102359</strain>
    </source>
</reference>
<gene>
    <name evidence="8" type="primary">nasE</name>
    <name evidence="8" type="ORF">MHA01_14570</name>
</gene>
<dbReference type="NCBIfam" id="TIGR02378">
    <property type="entry name" value="nirD_assim_sml"/>
    <property type="match status" value="1"/>
</dbReference>
<dbReference type="STRING" id="1371.GCA_900166605_01393"/>
<evidence type="ECO:0000313" key="8">
    <source>
        <dbReference type="EMBL" id="GEK58552.1"/>
    </source>
</evidence>
<name>A0A510Y5E0_MARHA</name>
<dbReference type="GO" id="GO:0051537">
    <property type="term" value="F:2 iron, 2 sulfur cluster binding"/>
    <property type="evidence" value="ECO:0007669"/>
    <property type="project" value="UniProtKB-KW"/>
</dbReference>
<accession>A0A510Y5E0</accession>
<dbReference type="GO" id="GO:0016705">
    <property type="term" value="F:oxidoreductase activity, acting on paired donors, with incorporation or reduction of molecular oxygen"/>
    <property type="evidence" value="ECO:0007669"/>
    <property type="project" value="UniProtKB-ARBA"/>
</dbReference>
<feature type="domain" description="Rieske" evidence="7">
    <location>
        <begin position="10"/>
        <end position="105"/>
    </location>
</feature>
<dbReference type="InterPro" id="IPR017941">
    <property type="entry name" value="Rieske_2Fe-2S"/>
</dbReference>
<dbReference type="OrthoDB" id="593800at2"/>
<dbReference type="Pfam" id="PF00355">
    <property type="entry name" value="Rieske"/>
    <property type="match status" value="1"/>
</dbReference>
<dbReference type="PROSITE" id="PS51296">
    <property type="entry name" value="RIESKE"/>
    <property type="match status" value="1"/>
</dbReference>
<evidence type="ECO:0000313" key="9">
    <source>
        <dbReference type="Proteomes" id="UP000321051"/>
    </source>
</evidence>
<evidence type="ECO:0000256" key="2">
    <source>
        <dbReference type="ARBA" id="ARBA00022723"/>
    </source>
</evidence>
<keyword evidence="2" id="KW-0479">Metal-binding</keyword>
<evidence type="ECO:0000256" key="4">
    <source>
        <dbReference type="ARBA" id="ARBA00023004"/>
    </source>
</evidence>
<dbReference type="SUPFAM" id="SSF50022">
    <property type="entry name" value="ISP domain"/>
    <property type="match status" value="1"/>
</dbReference>
<dbReference type="GO" id="GO:0042128">
    <property type="term" value="P:nitrate assimilation"/>
    <property type="evidence" value="ECO:0007669"/>
    <property type="project" value="UniProtKB-KW"/>
</dbReference>
<dbReference type="GO" id="GO:0008942">
    <property type="term" value="F:nitrite reductase [NAD(P)H] activity"/>
    <property type="evidence" value="ECO:0007669"/>
    <property type="project" value="InterPro"/>
</dbReference>
<dbReference type="AlphaFoldDB" id="A0A510Y5E0"/>
<keyword evidence="5" id="KW-0411">Iron-sulfur</keyword>
<dbReference type="GO" id="GO:0046872">
    <property type="term" value="F:metal ion binding"/>
    <property type="evidence" value="ECO:0007669"/>
    <property type="project" value="UniProtKB-KW"/>
</dbReference>
<organism evidence="8 9">
    <name type="scientific">Marinococcus halophilus</name>
    <dbReference type="NCBI Taxonomy" id="1371"/>
    <lineage>
        <taxon>Bacteria</taxon>
        <taxon>Bacillati</taxon>
        <taxon>Bacillota</taxon>
        <taxon>Bacilli</taxon>
        <taxon>Bacillales</taxon>
        <taxon>Bacillaceae</taxon>
        <taxon>Marinococcus</taxon>
    </lineage>
</organism>
<dbReference type="Proteomes" id="UP000321051">
    <property type="component" value="Unassembled WGS sequence"/>
</dbReference>
<keyword evidence="4" id="KW-0408">Iron</keyword>
<dbReference type="PANTHER" id="PTHR21496:SF23">
    <property type="entry name" value="3-PHENYLPROPIONATE_CINNAMIC ACID DIOXYGENASE FERREDOXIN SUBUNIT"/>
    <property type="match status" value="1"/>
</dbReference>
<keyword evidence="6" id="KW-0534">Nitrate assimilation</keyword>
<keyword evidence="9" id="KW-1185">Reference proteome</keyword>
<dbReference type="PANTHER" id="PTHR21496">
    <property type="entry name" value="FERREDOXIN-RELATED"/>
    <property type="match status" value="1"/>
</dbReference>
<sequence length="108" mass="11795">MNSINKQKEIAVATVDEIAVDIPKEVIIEETSIAIFKTKDSTIFALENKCPHKGGPLSQGIVSGEHVFCPLHDWKISLHDGRAQGADEGCTASYGTRVENNTVYLLLK</sequence>
<dbReference type="Gene3D" id="2.102.10.10">
    <property type="entry name" value="Rieske [2Fe-2S] iron-sulphur domain"/>
    <property type="match status" value="1"/>
</dbReference>
<keyword evidence="1" id="KW-0001">2Fe-2S</keyword>
<dbReference type="CDD" id="cd03530">
    <property type="entry name" value="Rieske_NirD_small_Bacillus"/>
    <property type="match status" value="1"/>
</dbReference>
<keyword evidence="3" id="KW-0560">Oxidoreductase</keyword>
<dbReference type="RefSeq" id="WP_094908272.1">
    <property type="nucleotide sequence ID" value="NZ_BJUN01000006.1"/>
</dbReference>
<proteinExistence type="predicted"/>
<evidence type="ECO:0000256" key="6">
    <source>
        <dbReference type="ARBA" id="ARBA00023063"/>
    </source>
</evidence>
<protein>
    <submittedName>
        <fullName evidence="8">Assimilatory nitrite reductase [NAD(P)H] small subunit</fullName>
    </submittedName>
</protein>
<dbReference type="GO" id="GO:0004497">
    <property type="term" value="F:monooxygenase activity"/>
    <property type="evidence" value="ECO:0007669"/>
    <property type="project" value="UniProtKB-ARBA"/>
</dbReference>
<evidence type="ECO:0000256" key="3">
    <source>
        <dbReference type="ARBA" id="ARBA00023002"/>
    </source>
</evidence>
<dbReference type="InterPro" id="IPR036922">
    <property type="entry name" value="Rieske_2Fe-2S_sf"/>
</dbReference>
<evidence type="ECO:0000256" key="5">
    <source>
        <dbReference type="ARBA" id="ARBA00023014"/>
    </source>
</evidence>
<dbReference type="EMBL" id="BJUN01000006">
    <property type="protein sequence ID" value="GEK58552.1"/>
    <property type="molecule type" value="Genomic_DNA"/>
</dbReference>
<evidence type="ECO:0000259" key="7">
    <source>
        <dbReference type="PROSITE" id="PS51296"/>
    </source>
</evidence>
<evidence type="ECO:0000256" key="1">
    <source>
        <dbReference type="ARBA" id="ARBA00022714"/>
    </source>
</evidence>